<feature type="compositionally biased region" description="Acidic residues" evidence="1">
    <location>
        <begin position="1057"/>
        <end position="1067"/>
    </location>
</feature>
<reference evidence="2 3" key="1">
    <citation type="submission" date="2017-06" db="EMBL/GenBank/DDBJ databases">
        <title>Ant-infecting Ophiocordyceps genomes reveal a high diversity of potential behavioral manipulation genes and a possible major role for enterotoxins.</title>
        <authorList>
            <person name="De Bekker C."/>
            <person name="Evans H.C."/>
            <person name="Brachmann A."/>
            <person name="Hughes D.P."/>
        </authorList>
    </citation>
    <scope>NUCLEOTIDE SEQUENCE [LARGE SCALE GENOMIC DNA]</scope>
    <source>
        <strain evidence="2 3">1348a</strain>
    </source>
</reference>
<gene>
    <name evidence="2" type="ORF">CDD82_211</name>
</gene>
<dbReference type="EMBL" id="NJEU01000104">
    <property type="protein sequence ID" value="PHH81678.1"/>
    <property type="molecule type" value="Genomic_DNA"/>
</dbReference>
<feature type="region of interest" description="Disordered" evidence="1">
    <location>
        <begin position="774"/>
        <end position="1002"/>
    </location>
</feature>
<feature type="compositionally biased region" description="Polar residues" evidence="1">
    <location>
        <begin position="774"/>
        <end position="792"/>
    </location>
</feature>
<feature type="compositionally biased region" description="Acidic residues" evidence="1">
    <location>
        <begin position="993"/>
        <end position="1002"/>
    </location>
</feature>
<dbReference type="AlphaFoldDB" id="A0A2C5YU94"/>
<accession>A0A2C5YU94</accession>
<feature type="region of interest" description="Disordered" evidence="1">
    <location>
        <begin position="269"/>
        <end position="293"/>
    </location>
</feature>
<sequence length="1067" mass="119101">MQKHKGKGLAFRRAQKTRQLSGNQDEPSSSRNATPAKPPQHKISRHNHWRYASLYLGPWMEWPMEALEAFALLNYNMISPRPIHPGVLFDIIKVRKAIEESVTLAIKAAHDFVPKTLSAATDDVPTSLKAFDPIRGSENVIRMTPDRRFRMRELASQKLASAYRIDEIAASLLTLHCYSHVEKITGLVLDRIPQDAEVKYAHFFHEEISPHEIGETESLQPLQGLMDTKNSKIAVLRTSASAKLLNSDYKGAIADLSDALTLEKSERLAHGSGLDPPSGLRPSAPCLPPEDDQPTGLRLQLLFSRGLAYLSFAAEYVQQGVPGTKSEWGKEEDVALLVQNIKAMKNRLDIVYPDKDDCQAQVENQTKAEDSSSKAPVEAQGQAEASSQGQPGDQVMLRRRFQAYVEDGEDETAQPDCQALLGPHEEHQIMLRIQHGDQEEAASSSSKIPVGNKQWDRALSELEECLPELTRKSQARAQEEPPRQSQDPKKEADARRLVKLAAKKAVKDFLEFLDVLEYSPDIPVDLDMEYNSRIYFMMNRIYSSRHVERISSADPHRTYYISDLFSTTPPTDLPKFPTEDVIKGKEKWKRPTGPTEWVTFHPLLNEALHCLLLAHCLAQTPIDELQQYAYMAARLVRLSDGYPLILPSRSAARSDWVQVLAQSRNFVHLACDLMSELRDLDVKTQEKTCRACRSQRIRMEDVSRRALHSTDCVLDRLIGQGCIPSDEMAEECLDTLTRTAMTHGTAGAMTEKPKGILSETDGSMTMLHVPRDSTWWTKQRGQEPPSSMTRAASISRWVLVAPRVGTRRKGRRKKGKRRMGEPSEALDSQTDEPTEALDGQTDEPTEALDGQTNEEQPTKAPRSRKGKSAKAYCSCRTDNATTATTKSGNRTDKPIEAVFGGQTDEPAKAFGGQTDEPTRASRNQTRKPTKAFFSTRTDEQTTSALAATASGSCQADEEQPTEAHDPGTDWPTEAPGNGADEPAEVVGSRTDAETEAFSDAMDEEELNRFMEEELNRFRDEQLNGSRDKEEWNQLFERIMMENPAQIASLAPDYDGGSSDDEDGGITI</sequence>
<feature type="compositionally biased region" description="Basic and acidic residues" evidence="1">
    <location>
        <begin position="477"/>
        <end position="493"/>
    </location>
</feature>
<dbReference type="Proteomes" id="UP000224854">
    <property type="component" value="Unassembled WGS sequence"/>
</dbReference>
<evidence type="ECO:0000256" key="1">
    <source>
        <dbReference type="SAM" id="MobiDB-lite"/>
    </source>
</evidence>
<feature type="compositionally biased region" description="Acidic residues" evidence="1">
    <location>
        <begin position="829"/>
        <end position="846"/>
    </location>
</feature>
<feature type="region of interest" description="Disordered" evidence="1">
    <location>
        <begin position="361"/>
        <end position="394"/>
    </location>
</feature>
<feature type="region of interest" description="Disordered" evidence="1">
    <location>
        <begin position="1048"/>
        <end position="1067"/>
    </location>
</feature>
<feature type="region of interest" description="Disordered" evidence="1">
    <location>
        <begin position="1"/>
        <end position="43"/>
    </location>
</feature>
<feature type="compositionally biased region" description="Polar residues" evidence="1">
    <location>
        <begin position="876"/>
        <end position="888"/>
    </location>
</feature>
<feature type="compositionally biased region" description="Low complexity" evidence="1">
    <location>
        <begin position="941"/>
        <end position="952"/>
    </location>
</feature>
<protein>
    <submittedName>
        <fullName evidence="2">Uncharacterized protein</fullName>
    </submittedName>
</protein>
<dbReference type="OrthoDB" id="420046at2759"/>
<evidence type="ECO:0000313" key="2">
    <source>
        <dbReference type="EMBL" id="PHH81678.1"/>
    </source>
</evidence>
<keyword evidence="3" id="KW-1185">Reference proteome</keyword>
<feature type="compositionally biased region" description="Basic residues" evidence="1">
    <location>
        <begin position="805"/>
        <end position="817"/>
    </location>
</feature>
<proteinExistence type="predicted"/>
<feature type="compositionally biased region" description="Low complexity" evidence="1">
    <location>
        <begin position="378"/>
        <end position="390"/>
    </location>
</feature>
<comment type="caution">
    <text evidence="2">The sequence shown here is derived from an EMBL/GenBank/DDBJ whole genome shotgun (WGS) entry which is preliminary data.</text>
</comment>
<feature type="compositionally biased region" description="Polar residues" evidence="1">
    <location>
        <begin position="17"/>
        <end position="33"/>
    </location>
</feature>
<feature type="region of interest" description="Disordered" evidence="1">
    <location>
        <begin position="472"/>
        <end position="493"/>
    </location>
</feature>
<name>A0A2C5YU94_9HYPO</name>
<organism evidence="2 3">
    <name type="scientific">Ophiocordyceps australis</name>
    <dbReference type="NCBI Taxonomy" id="1399860"/>
    <lineage>
        <taxon>Eukaryota</taxon>
        <taxon>Fungi</taxon>
        <taxon>Dikarya</taxon>
        <taxon>Ascomycota</taxon>
        <taxon>Pezizomycotina</taxon>
        <taxon>Sordariomycetes</taxon>
        <taxon>Hypocreomycetidae</taxon>
        <taxon>Hypocreales</taxon>
        <taxon>Ophiocordycipitaceae</taxon>
        <taxon>Ophiocordyceps</taxon>
    </lineage>
</organism>
<evidence type="ECO:0000313" key="3">
    <source>
        <dbReference type="Proteomes" id="UP000224854"/>
    </source>
</evidence>